<protein>
    <recommendedName>
        <fullName evidence="5">DDT domain-containing protein</fullName>
    </recommendedName>
</protein>
<dbReference type="OrthoDB" id="332390at2759"/>
<keyword evidence="4" id="KW-1133">Transmembrane helix</keyword>
<dbReference type="EMBL" id="KB096945">
    <property type="protein sequence ID" value="ESO00420.1"/>
    <property type="molecule type" value="Genomic_DNA"/>
</dbReference>
<dbReference type="EnsemblMetazoa" id="HelroT175841">
    <property type="protein sequence ID" value="HelroP175841"/>
    <property type="gene ID" value="HelroG175841"/>
</dbReference>
<dbReference type="InterPro" id="IPR018501">
    <property type="entry name" value="DDT_dom"/>
</dbReference>
<dbReference type="CTD" id="20205562"/>
<accession>T1F9R3</accession>
<feature type="region of interest" description="Disordered" evidence="3">
    <location>
        <begin position="1"/>
        <end position="21"/>
    </location>
</feature>
<dbReference type="PANTHER" id="PTHR46510:SF1">
    <property type="entry name" value="BROMODOMAIN ADJACENT TO ZINC FINGER DOMAIN PROTEIN 1A"/>
    <property type="match status" value="1"/>
</dbReference>
<dbReference type="EMBL" id="AMQM01005450">
    <property type="status" value="NOT_ANNOTATED_CDS"/>
    <property type="molecule type" value="Genomic_DNA"/>
</dbReference>
<dbReference type="InterPro" id="IPR047171">
    <property type="entry name" value="BAZ1A"/>
</dbReference>
<comment type="subcellular location">
    <subcellularLocation>
        <location evidence="1">Nucleus</location>
    </subcellularLocation>
</comment>
<keyword evidence="2" id="KW-0539">Nucleus</keyword>
<dbReference type="RefSeq" id="XP_009021470.1">
    <property type="nucleotide sequence ID" value="XM_009023222.1"/>
</dbReference>
<evidence type="ECO:0000313" key="8">
    <source>
        <dbReference type="Proteomes" id="UP000015101"/>
    </source>
</evidence>
<evidence type="ECO:0000313" key="6">
    <source>
        <dbReference type="EMBL" id="ESO00420.1"/>
    </source>
</evidence>
<dbReference type="AlphaFoldDB" id="T1F9R3"/>
<evidence type="ECO:0000256" key="4">
    <source>
        <dbReference type="SAM" id="Phobius"/>
    </source>
</evidence>
<evidence type="ECO:0000256" key="3">
    <source>
        <dbReference type="SAM" id="MobiDB-lite"/>
    </source>
</evidence>
<organism evidence="7 8">
    <name type="scientific">Helobdella robusta</name>
    <name type="common">Californian leech</name>
    <dbReference type="NCBI Taxonomy" id="6412"/>
    <lineage>
        <taxon>Eukaryota</taxon>
        <taxon>Metazoa</taxon>
        <taxon>Spiralia</taxon>
        <taxon>Lophotrochozoa</taxon>
        <taxon>Annelida</taxon>
        <taxon>Clitellata</taxon>
        <taxon>Hirudinea</taxon>
        <taxon>Rhynchobdellida</taxon>
        <taxon>Glossiphoniidae</taxon>
        <taxon>Helobdella</taxon>
    </lineage>
</organism>
<dbReference type="InterPro" id="IPR028942">
    <property type="entry name" value="WHIM1_dom"/>
</dbReference>
<proteinExistence type="predicted"/>
<dbReference type="InParanoid" id="T1F9R3"/>
<dbReference type="GeneID" id="20205562"/>
<sequence length="269" mass="31212">MSIKLQKKEQDKKQTEKEWSKQRDDMLCDDLLDLPVPIPLKMSGDDFGNAVMIMEFIYGFKALCELELPNNFNIVSLVESLYEQHSPTLYLDLIQQLLAVIFQMQSGLPELNSSWKAAYKYDQDVQDGMVLIKLFQSVSTIKKLKSNKTFNDGFNDIKAEYKASEFSRNYPEIMKKLSVGNILDLKPGEKLVLLANLIEQVLSLPACRDLIEENYNKLKNVQKDLRAHVYAVQRREKDFLNYKSVLHFMSSFFAAVTIILFRITCYFNF</sequence>
<feature type="domain" description="DDT" evidence="5">
    <location>
        <begin position="44"/>
        <end position="107"/>
    </location>
</feature>
<dbReference type="Pfam" id="PF02791">
    <property type="entry name" value="DDT"/>
    <property type="match status" value="1"/>
</dbReference>
<reference evidence="8" key="1">
    <citation type="submission" date="2012-12" db="EMBL/GenBank/DDBJ databases">
        <authorList>
            <person name="Hellsten U."/>
            <person name="Grimwood J."/>
            <person name="Chapman J.A."/>
            <person name="Shapiro H."/>
            <person name="Aerts A."/>
            <person name="Otillar R.P."/>
            <person name="Terry A.Y."/>
            <person name="Boore J.L."/>
            <person name="Simakov O."/>
            <person name="Marletaz F."/>
            <person name="Cho S.-J."/>
            <person name="Edsinger-Gonzales E."/>
            <person name="Havlak P."/>
            <person name="Kuo D.-H."/>
            <person name="Larsson T."/>
            <person name="Lv J."/>
            <person name="Arendt D."/>
            <person name="Savage R."/>
            <person name="Osoegawa K."/>
            <person name="de Jong P."/>
            <person name="Lindberg D.R."/>
            <person name="Seaver E.C."/>
            <person name="Weisblat D.A."/>
            <person name="Putnam N.H."/>
            <person name="Grigoriev I.V."/>
            <person name="Rokhsar D.S."/>
        </authorList>
    </citation>
    <scope>NUCLEOTIDE SEQUENCE</scope>
</reference>
<evidence type="ECO:0000259" key="5">
    <source>
        <dbReference type="PROSITE" id="PS50827"/>
    </source>
</evidence>
<dbReference type="GO" id="GO:0006338">
    <property type="term" value="P:chromatin remodeling"/>
    <property type="evidence" value="ECO:0007669"/>
    <property type="project" value="InterPro"/>
</dbReference>
<dbReference type="GO" id="GO:0005634">
    <property type="term" value="C:nucleus"/>
    <property type="evidence" value="ECO:0007669"/>
    <property type="project" value="UniProtKB-SubCell"/>
</dbReference>
<dbReference type="STRING" id="6412.T1F9R3"/>
<gene>
    <name evidence="7" type="primary">20205562</name>
    <name evidence="6" type="ORF">HELRODRAFT_175841</name>
</gene>
<dbReference type="PROSITE" id="PS50827">
    <property type="entry name" value="DDT"/>
    <property type="match status" value="1"/>
</dbReference>
<dbReference type="KEGG" id="hro:HELRODRAFT_175841"/>
<dbReference type="eggNOG" id="KOG1245">
    <property type="taxonomic scope" value="Eukaryota"/>
</dbReference>
<evidence type="ECO:0000256" key="1">
    <source>
        <dbReference type="ARBA" id="ARBA00004123"/>
    </source>
</evidence>
<feature type="transmembrane region" description="Helical" evidence="4">
    <location>
        <begin position="244"/>
        <end position="263"/>
    </location>
</feature>
<dbReference type="Pfam" id="PF15612">
    <property type="entry name" value="WHIM1"/>
    <property type="match status" value="1"/>
</dbReference>
<name>T1F9R3_HELRO</name>
<keyword evidence="8" id="KW-1185">Reference proteome</keyword>
<keyword evidence="4" id="KW-0812">Transmembrane</keyword>
<dbReference type="HOGENOM" id="CLU_1035405_0_0_1"/>
<keyword evidence="4" id="KW-0472">Membrane</keyword>
<evidence type="ECO:0000256" key="2">
    <source>
        <dbReference type="ARBA" id="ARBA00023242"/>
    </source>
</evidence>
<reference evidence="7" key="3">
    <citation type="submission" date="2015-06" db="UniProtKB">
        <authorList>
            <consortium name="EnsemblMetazoa"/>
        </authorList>
    </citation>
    <scope>IDENTIFICATION</scope>
</reference>
<dbReference type="PANTHER" id="PTHR46510">
    <property type="entry name" value="BROMODOMAIN ADJACENT TO ZINC FINGER DOMAIN PROTEIN 1A"/>
    <property type="match status" value="1"/>
</dbReference>
<reference evidence="6 8" key="2">
    <citation type="journal article" date="2013" name="Nature">
        <title>Insights into bilaterian evolution from three spiralian genomes.</title>
        <authorList>
            <person name="Simakov O."/>
            <person name="Marletaz F."/>
            <person name="Cho S.J."/>
            <person name="Edsinger-Gonzales E."/>
            <person name="Havlak P."/>
            <person name="Hellsten U."/>
            <person name="Kuo D.H."/>
            <person name="Larsson T."/>
            <person name="Lv J."/>
            <person name="Arendt D."/>
            <person name="Savage R."/>
            <person name="Osoegawa K."/>
            <person name="de Jong P."/>
            <person name="Grimwood J."/>
            <person name="Chapman J.A."/>
            <person name="Shapiro H."/>
            <person name="Aerts A."/>
            <person name="Otillar R.P."/>
            <person name="Terry A.Y."/>
            <person name="Boore J.L."/>
            <person name="Grigoriev I.V."/>
            <person name="Lindberg D.R."/>
            <person name="Seaver E.C."/>
            <person name="Weisblat D.A."/>
            <person name="Putnam N.H."/>
            <person name="Rokhsar D.S."/>
        </authorList>
    </citation>
    <scope>NUCLEOTIDE SEQUENCE</scope>
</reference>
<dbReference type="Proteomes" id="UP000015101">
    <property type="component" value="Unassembled WGS sequence"/>
</dbReference>
<evidence type="ECO:0000313" key="7">
    <source>
        <dbReference type="EnsemblMetazoa" id="HelroP175841"/>
    </source>
</evidence>